<sequence>MAPNHAAKNGTAESQALPAGPPLGTIKVGHQFILESHIRRTFAEKRLDAAREANYRLQGVQVIETTREALLLPVKTYNAACTFYHRFRLEHPTPDYNHTEAALASLFVACKVEDTLKKSREILCAHHNLKTPDHQTTQDDKIFDAPSKVIIGLERYIVEAINFDFRVRYPQKVLAKIIKKVLGHNSIVPSFFAVAFKMSIDIYKTYAPLKHSSATCAFVIVQLTSLLTNTAVDKFQALDPLDWHTDEQSVTEVMLDLLDLYTQHGKATKVGPKFDLQVFIDTQITVNRHMDRGSLSRYMRQCRDCDTIPSALTPSTGSPNTPSAPGSSAVKRGTKGVEGGTTRFVFDADQAASEKQAYNDYTKDSWEEWEEEIEEPVSEPREERRNEPRGPRGPRGHGHGRGHGRGGFDPGWNPRNRHDRRRRGGGFY</sequence>
<evidence type="ECO:0000313" key="1">
    <source>
        <dbReference type="EMBL" id="KAI4866849.1"/>
    </source>
</evidence>
<proteinExistence type="predicted"/>
<dbReference type="Proteomes" id="UP001497700">
    <property type="component" value="Unassembled WGS sequence"/>
</dbReference>
<name>A0ACB9Z6Z5_9PEZI</name>
<keyword evidence="2" id="KW-1185">Reference proteome</keyword>
<dbReference type="EMBL" id="MU393454">
    <property type="protein sequence ID" value="KAI4866849.1"/>
    <property type="molecule type" value="Genomic_DNA"/>
</dbReference>
<organism evidence="1 2">
    <name type="scientific">Hypoxylon rubiginosum</name>
    <dbReference type="NCBI Taxonomy" id="110542"/>
    <lineage>
        <taxon>Eukaryota</taxon>
        <taxon>Fungi</taxon>
        <taxon>Dikarya</taxon>
        <taxon>Ascomycota</taxon>
        <taxon>Pezizomycotina</taxon>
        <taxon>Sordariomycetes</taxon>
        <taxon>Xylariomycetidae</taxon>
        <taxon>Xylariales</taxon>
        <taxon>Hypoxylaceae</taxon>
        <taxon>Hypoxylon</taxon>
    </lineage>
</organism>
<accession>A0ACB9Z6Z5</accession>
<comment type="caution">
    <text evidence="1">The sequence shown here is derived from an EMBL/GenBank/DDBJ whole genome shotgun (WGS) entry which is preliminary data.</text>
</comment>
<evidence type="ECO:0000313" key="2">
    <source>
        <dbReference type="Proteomes" id="UP001497700"/>
    </source>
</evidence>
<protein>
    <submittedName>
        <fullName evidence="1">Cyclin-like protein</fullName>
    </submittedName>
</protein>
<reference evidence="1 2" key="1">
    <citation type="journal article" date="2022" name="New Phytol.">
        <title>Ecological generalism drives hyperdiversity of secondary metabolite gene clusters in xylarialean endophytes.</title>
        <authorList>
            <person name="Franco M.E.E."/>
            <person name="Wisecaver J.H."/>
            <person name="Arnold A.E."/>
            <person name="Ju Y.M."/>
            <person name="Slot J.C."/>
            <person name="Ahrendt S."/>
            <person name="Moore L.P."/>
            <person name="Eastman K.E."/>
            <person name="Scott K."/>
            <person name="Konkel Z."/>
            <person name="Mondo S.J."/>
            <person name="Kuo A."/>
            <person name="Hayes R.D."/>
            <person name="Haridas S."/>
            <person name="Andreopoulos B."/>
            <person name="Riley R."/>
            <person name="LaButti K."/>
            <person name="Pangilinan J."/>
            <person name="Lipzen A."/>
            <person name="Amirebrahimi M."/>
            <person name="Yan J."/>
            <person name="Adam C."/>
            <person name="Keymanesh K."/>
            <person name="Ng V."/>
            <person name="Louie K."/>
            <person name="Northen T."/>
            <person name="Drula E."/>
            <person name="Henrissat B."/>
            <person name="Hsieh H.M."/>
            <person name="Youens-Clark K."/>
            <person name="Lutzoni F."/>
            <person name="Miadlikowska J."/>
            <person name="Eastwood D.C."/>
            <person name="Hamelin R.C."/>
            <person name="Grigoriev I.V."/>
            <person name="U'Ren J.M."/>
        </authorList>
    </citation>
    <scope>NUCLEOTIDE SEQUENCE [LARGE SCALE GENOMIC DNA]</scope>
    <source>
        <strain evidence="1 2">CBS 119005</strain>
    </source>
</reference>
<gene>
    <name evidence="1" type="ORF">F4820DRAFT_457373</name>
</gene>